<keyword evidence="2" id="KW-1185">Reference proteome</keyword>
<dbReference type="RefSeq" id="WP_216245445.1">
    <property type="nucleotide sequence ID" value="NZ_JABACJ020000038.1"/>
</dbReference>
<gene>
    <name evidence="1" type="ORF">HGO97_022565</name>
</gene>
<dbReference type="Proteomes" id="UP000723714">
    <property type="component" value="Unassembled WGS sequence"/>
</dbReference>
<organism evidence="1 2">
    <name type="scientific">Faecalicatena faecalis</name>
    <dbReference type="NCBI Taxonomy" id="2726362"/>
    <lineage>
        <taxon>Bacteria</taxon>
        <taxon>Bacillati</taxon>
        <taxon>Bacillota</taxon>
        <taxon>Clostridia</taxon>
        <taxon>Lachnospirales</taxon>
        <taxon>Lachnospiraceae</taxon>
        <taxon>Faecalicatena</taxon>
    </lineage>
</organism>
<evidence type="ECO:0000313" key="1">
    <source>
        <dbReference type="EMBL" id="MBU3878585.1"/>
    </source>
</evidence>
<protein>
    <submittedName>
        <fullName evidence="1">Rpn family recombination-promoting nuclease/putative transposase</fullName>
    </submittedName>
</protein>
<accession>A0ABS6DAC8</accession>
<proteinExistence type="predicted"/>
<name>A0ABS6DAC8_9FIRM</name>
<reference evidence="1 2" key="1">
    <citation type="submission" date="2021-06" db="EMBL/GenBank/DDBJ databases">
        <title>Faecalicatena sp. nov. isolated from porcine feces.</title>
        <authorList>
            <person name="Oh B.S."/>
            <person name="Lee J.H."/>
        </authorList>
    </citation>
    <scope>NUCLEOTIDE SEQUENCE [LARGE SCALE GENOMIC DNA]</scope>
    <source>
        <strain evidence="1 2">AGMB00832</strain>
    </source>
</reference>
<dbReference type="EMBL" id="JABACJ020000038">
    <property type="protein sequence ID" value="MBU3878585.1"/>
    <property type="molecule type" value="Genomic_DNA"/>
</dbReference>
<evidence type="ECO:0000313" key="2">
    <source>
        <dbReference type="Proteomes" id="UP000723714"/>
    </source>
</evidence>
<sequence length="86" mass="10089">MLIDGRLNLYEHQSSWNPNMPLRGLFYFAELYKHLVQGENIYGTRLIPLPTPIYLVFYNGEREMGDYEEMKLSDAFVHGNEQSGME</sequence>
<comment type="caution">
    <text evidence="1">The sequence shown here is derived from an EMBL/GenBank/DDBJ whole genome shotgun (WGS) entry which is preliminary data.</text>
</comment>